<feature type="region of interest" description="Disordered" evidence="1">
    <location>
        <begin position="38"/>
        <end position="61"/>
    </location>
</feature>
<reference evidence="2 3" key="1">
    <citation type="submission" date="2019-03" db="EMBL/GenBank/DDBJ databases">
        <title>First draft genome of Liparis tanakae, snailfish: a comprehensive survey of snailfish specific genes.</title>
        <authorList>
            <person name="Kim W."/>
            <person name="Song I."/>
            <person name="Jeong J.-H."/>
            <person name="Kim D."/>
            <person name="Kim S."/>
            <person name="Ryu S."/>
            <person name="Song J.Y."/>
            <person name="Lee S.K."/>
        </authorList>
    </citation>
    <scope>NUCLEOTIDE SEQUENCE [LARGE SCALE GENOMIC DNA]</scope>
    <source>
        <tissue evidence="2">Muscle</tissue>
    </source>
</reference>
<organism evidence="2 3">
    <name type="scientific">Liparis tanakae</name>
    <name type="common">Tanaka's snailfish</name>
    <dbReference type="NCBI Taxonomy" id="230148"/>
    <lineage>
        <taxon>Eukaryota</taxon>
        <taxon>Metazoa</taxon>
        <taxon>Chordata</taxon>
        <taxon>Craniata</taxon>
        <taxon>Vertebrata</taxon>
        <taxon>Euteleostomi</taxon>
        <taxon>Actinopterygii</taxon>
        <taxon>Neopterygii</taxon>
        <taxon>Teleostei</taxon>
        <taxon>Neoteleostei</taxon>
        <taxon>Acanthomorphata</taxon>
        <taxon>Eupercaria</taxon>
        <taxon>Perciformes</taxon>
        <taxon>Cottioidei</taxon>
        <taxon>Cottales</taxon>
        <taxon>Liparidae</taxon>
        <taxon>Liparis</taxon>
    </lineage>
</organism>
<evidence type="ECO:0000313" key="2">
    <source>
        <dbReference type="EMBL" id="TNN35059.1"/>
    </source>
</evidence>
<name>A0A4Z2F1P3_9TELE</name>
<proteinExistence type="predicted"/>
<feature type="compositionally biased region" description="Basic and acidic residues" evidence="1">
    <location>
        <begin position="38"/>
        <end position="52"/>
    </location>
</feature>
<sequence>MQSEASETLQAADASTVRGSQTVCSCWSVTRRWTSSRLDIEPTGRGGERPEELLQESPQEAGGVCRDCCSWAPPAGQRSEERDGVASEEANGELLHCWFLNGVPKNTRSRVSTHSCGGSSGLLRRFLQRLLRPLTATSSRLDVHRRVTDQQLHTVCDPGT</sequence>
<dbReference type="EMBL" id="SRLO01001839">
    <property type="protein sequence ID" value="TNN35059.1"/>
    <property type="molecule type" value="Genomic_DNA"/>
</dbReference>
<keyword evidence="3" id="KW-1185">Reference proteome</keyword>
<comment type="caution">
    <text evidence="2">The sequence shown here is derived from an EMBL/GenBank/DDBJ whole genome shotgun (WGS) entry which is preliminary data.</text>
</comment>
<dbReference type="Proteomes" id="UP000314294">
    <property type="component" value="Unassembled WGS sequence"/>
</dbReference>
<protein>
    <submittedName>
        <fullName evidence="2">Uncharacterized protein</fullName>
    </submittedName>
</protein>
<gene>
    <name evidence="2" type="ORF">EYF80_054776</name>
</gene>
<accession>A0A4Z2F1P3</accession>
<evidence type="ECO:0000256" key="1">
    <source>
        <dbReference type="SAM" id="MobiDB-lite"/>
    </source>
</evidence>
<evidence type="ECO:0000313" key="3">
    <source>
        <dbReference type="Proteomes" id="UP000314294"/>
    </source>
</evidence>
<dbReference type="AlphaFoldDB" id="A0A4Z2F1P3"/>